<dbReference type="PROSITE" id="PS51257">
    <property type="entry name" value="PROKAR_LIPOPROTEIN"/>
    <property type="match status" value="1"/>
</dbReference>
<name>A0A7X4KI25_9BURK</name>
<keyword evidence="1" id="KW-0732">Signal</keyword>
<evidence type="ECO:0000313" key="2">
    <source>
        <dbReference type="EMBL" id="MYM75141.1"/>
    </source>
</evidence>
<sequence length="216" mass="20936">MHKYRFVLTVLAAALTACGGGGSAGVTAGTPAPTEATLGGTVSGVPAGVTVLLKNGDAETLAVTGGGAFAFSKKVAAGASYNVTLVTQPSGYTCSLASGSGTATQGTTSISTIAVTCQVAVLAMSNFNVGVTVSGLASGQSVTFANGASTLVVSGNGLYLFADSYVKQAVYAGTLGGYDVTVKTPPTGQTCTLTGASGALKLGDPANFVNVQAACK</sequence>
<accession>A0A7X4KI25</accession>
<evidence type="ECO:0000256" key="1">
    <source>
        <dbReference type="SAM" id="SignalP"/>
    </source>
</evidence>
<protein>
    <recommendedName>
        <fullName evidence="4">Carboxypeptidase regulatory-like domain-containing protein</fullName>
    </recommendedName>
</protein>
<evidence type="ECO:0000313" key="3">
    <source>
        <dbReference type="Proteomes" id="UP000469734"/>
    </source>
</evidence>
<dbReference type="Proteomes" id="UP000469734">
    <property type="component" value="Unassembled WGS sequence"/>
</dbReference>
<comment type="caution">
    <text evidence="2">The sequence shown here is derived from an EMBL/GenBank/DDBJ whole genome shotgun (WGS) entry which is preliminary data.</text>
</comment>
<gene>
    <name evidence="2" type="ORF">GTP56_23505</name>
</gene>
<reference evidence="2 3" key="1">
    <citation type="submission" date="2019-12" db="EMBL/GenBank/DDBJ databases">
        <title>Novel species isolated from a subtropical stream in China.</title>
        <authorList>
            <person name="Lu H."/>
        </authorList>
    </citation>
    <scope>NUCLEOTIDE SEQUENCE [LARGE SCALE GENOMIC DNA]</scope>
    <source>
        <strain evidence="2 3">FT134W</strain>
    </source>
</reference>
<evidence type="ECO:0008006" key="4">
    <source>
        <dbReference type="Google" id="ProtNLM"/>
    </source>
</evidence>
<feature type="signal peptide" evidence="1">
    <location>
        <begin position="1"/>
        <end position="28"/>
    </location>
</feature>
<dbReference type="EMBL" id="WWCR01000033">
    <property type="protein sequence ID" value="MYM75141.1"/>
    <property type="molecule type" value="Genomic_DNA"/>
</dbReference>
<feature type="chain" id="PRO_5031062999" description="Carboxypeptidase regulatory-like domain-containing protein" evidence="1">
    <location>
        <begin position="29"/>
        <end position="216"/>
    </location>
</feature>
<proteinExistence type="predicted"/>
<organism evidence="2 3">
    <name type="scientific">Duganella margarita</name>
    <dbReference type="NCBI Taxonomy" id="2692170"/>
    <lineage>
        <taxon>Bacteria</taxon>
        <taxon>Pseudomonadati</taxon>
        <taxon>Pseudomonadota</taxon>
        <taxon>Betaproteobacteria</taxon>
        <taxon>Burkholderiales</taxon>
        <taxon>Oxalobacteraceae</taxon>
        <taxon>Telluria group</taxon>
        <taxon>Duganella</taxon>
    </lineage>
</organism>
<dbReference type="AlphaFoldDB" id="A0A7X4KI25"/>
<dbReference type="RefSeq" id="WP_161051910.1">
    <property type="nucleotide sequence ID" value="NZ_WWCR01000033.1"/>
</dbReference>